<dbReference type="PROSITE" id="PS00674">
    <property type="entry name" value="AAA"/>
    <property type="match status" value="2"/>
</dbReference>
<dbReference type="RefSeq" id="WP_255332316.1">
    <property type="nucleotide sequence ID" value="NZ_VOTZ01000008.1"/>
</dbReference>
<name>A0ABD4TJL9_9EURY</name>
<dbReference type="InterPro" id="IPR005938">
    <property type="entry name" value="AAA_ATPase_CDC48"/>
</dbReference>
<evidence type="ECO:0000259" key="5">
    <source>
        <dbReference type="SMART" id="SM00382"/>
    </source>
</evidence>
<dbReference type="FunFam" id="2.40.40.20:FF:000007">
    <property type="entry name" value="AAA family ATPase"/>
    <property type="match status" value="1"/>
</dbReference>
<dbReference type="InterPro" id="IPR041569">
    <property type="entry name" value="AAA_lid_3"/>
</dbReference>
<dbReference type="CDD" id="cd19511">
    <property type="entry name" value="RecA-like_CDC48_r2-like"/>
    <property type="match status" value="1"/>
</dbReference>
<dbReference type="PANTHER" id="PTHR23077:SF201">
    <property type="entry name" value="PROTEIN CDCH"/>
    <property type="match status" value="1"/>
</dbReference>
<dbReference type="SUPFAM" id="SSF52540">
    <property type="entry name" value="P-loop containing nucleoside triphosphate hydrolases"/>
    <property type="match status" value="2"/>
</dbReference>
<dbReference type="InterPro" id="IPR004201">
    <property type="entry name" value="Cdc48_dom2"/>
</dbReference>
<dbReference type="Gene3D" id="2.40.40.20">
    <property type="match status" value="1"/>
</dbReference>
<dbReference type="InterPro" id="IPR029067">
    <property type="entry name" value="CDC48_domain_2-like_sf"/>
</dbReference>
<keyword evidence="2" id="KW-0677">Repeat</keyword>
<evidence type="ECO:0000256" key="1">
    <source>
        <dbReference type="ARBA" id="ARBA00009833"/>
    </source>
</evidence>
<evidence type="ECO:0000256" key="2">
    <source>
        <dbReference type="ARBA" id="ARBA00022737"/>
    </source>
</evidence>
<dbReference type="PANTHER" id="PTHR23077">
    <property type="entry name" value="AAA-FAMILY ATPASE"/>
    <property type="match status" value="1"/>
</dbReference>
<accession>A0ABD4TJL9</accession>
<dbReference type="Pfam" id="PF02359">
    <property type="entry name" value="CDC48_N"/>
    <property type="match status" value="1"/>
</dbReference>
<dbReference type="GO" id="GO:0005524">
    <property type="term" value="F:ATP binding"/>
    <property type="evidence" value="ECO:0007669"/>
    <property type="project" value="UniProtKB-KW"/>
</dbReference>
<evidence type="ECO:0000259" key="6">
    <source>
        <dbReference type="SMART" id="SM01072"/>
    </source>
</evidence>
<dbReference type="InterPro" id="IPR003338">
    <property type="entry name" value="CDC4_N-term_subdom"/>
</dbReference>
<dbReference type="Pfam" id="PF00004">
    <property type="entry name" value="AAA"/>
    <property type="match status" value="2"/>
</dbReference>
<dbReference type="Gene3D" id="1.10.8.60">
    <property type="match status" value="3"/>
</dbReference>
<feature type="domain" description="AAA+ ATPase" evidence="5">
    <location>
        <begin position="487"/>
        <end position="624"/>
    </location>
</feature>
<reference evidence="8 9" key="1">
    <citation type="submission" date="2019-08" db="EMBL/GenBank/DDBJ databases">
        <authorList>
            <person name="Chen S.-C."/>
            <person name="Lai M.-C."/>
            <person name="You Y.-T."/>
        </authorList>
    </citation>
    <scope>NUCLEOTIDE SEQUENCE [LARGE SCALE GENOMIC DNA]</scope>
    <source>
        <strain evidence="8 9">P2F9704a</strain>
    </source>
</reference>
<evidence type="ECO:0000256" key="3">
    <source>
        <dbReference type="ARBA" id="ARBA00022741"/>
    </source>
</evidence>
<dbReference type="Proteomes" id="UP001524383">
    <property type="component" value="Unassembled WGS sequence"/>
</dbReference>
<dbReference type="EMBL" id="VOTZ01000008">
    <property type="protein sequence ID" value="MCQ1538374.1"/>
    <property type="molecule type" value="Genomic_DNA"/>
</dbReference>
<dbReference type="InterPro" id="IPR003959">
    <property type="entry name" value="ATPase_AAA_core"/>
</dbReference>
<gene>
    <name evidence="8" type="ORF">FTO68_05140</name>
</gene>
<dbReference type="SUPFAM" id="SSF54585">
    <property type="entry name" value="Cdc48 domain 2-like"/>
    <property type="match status" value="1"/>
</dbReference>
<dbReference type="InterPro" id="IPR009010">
    <property type="entry name" value="Asp_de-COase-like_dom_sf"/>
</dbReference>
<evidence type="ECO:0000259" key="7">
    <source>
        <dbReference type="SMART" id="SM01073"/>
    </source>
</evidence>
<organism evidence="8 9">
    <name type="scientific">Methanocalculus taiwanensis</name>
    <dbReference type="NCBI Taxonomy" id="106207"/>
    <lineage>
        <taxon>Archaea</taxon>
        <taxon>Methanobacteriati</taxon>
        <taxon>Methanobacteriota</taxon>
        <taxon>Stenosarchaea group</taxon>
        <taxon>Methanomicrobia</taxon>
        <taxon>Methanomicrobiales</taxon>
        <taxon>Methanocalculaceae</taxon>
        <taxon>Methanocalculus</taxon>
    </lineage>
</organism>
<keyword evidence="3" id="KW-0547">Nucleotide-binding</keyword>
<dbReference type="InterPro" id="IPR027417">
    <property type="entry name" value="P-loop_NTPase"/>
</dbReference>
<dbReference type="InterPro" id="IPR003593">
    <property type="entry name" value="AAA+_ATPase"/>
</dbReference>
<dbReference type="FunFam" id="1.10.8.60:FF:000057">
    <property type="entry name" value="AAA family ATPase, CDC48 subfamily"/>
    <property type="match status" value="1"/>
</dbReference>
<feature type="domain" description="CDC48 N-terminal subdomain" evidence="7">
    <location>
        <begin position="5"/>
        <end position="89"/>
    </location>
</feature>
<keyword evidence="4" id="KW-0067">ATP-binding</keyword>
<dbReference type="Pfam" id="PF17862">
    <property type="entry name" value="AAA_lid_3"/>
    <property type="match status" value="2"/>
</dbReference>
<evidence type="ECO:0000313" key="9">
    <source>
        <dbReference type="Proteomes" id="UP001524383"/>
    </source>
</evidence>
<dbReference type="SMART" id="SM00382">
    <property type="entry name" value="AAA"/>
    <property type="match status" value="2"/>
</dbReference>
<dbReference type="Gene3D" id="3.10.330.10">
    <property type="match status" value="1"/>
</dbReference>
<dbReference type="NCBIfam" id="TIGR01243">
    <property type="entry name" value="CDC48"/>
    <property type="match status" value="1"/>
</dbReference>
<proteinExistence type="inferred from homology"/>
<sequence>MPELYLKVDSAYPEDLGGGKARLDPETMLALRVSPGDLIKVEGKKETLAKVWRAMAKDWDQQKIRIDKFTRENAAVTIGDRVKISKVEAVIEAKEVVIAPPENLPPHLTIHMEHAAQGLINYPVSTGDVVPIRAMMIPQLIEFKVISLEPEDAVIITRNTTITVSDKPAPGFEGLKRISYEDIGGLKDELQRLRETIELPIRHPELFKTLGIEPPKGVLLYGPPGTGKTLIARAVANESGANFISIAGPEVISKYYGESEQRLREVFEEANENAPSIIFIDELDSIAPKREDVTGEVERRVVAQLLTMMDGLEERGQVVVIGATNRLDAIDPALRRPGRFDREIEIGVPPHADRQEILNIHTRGMPIDEGVRIDLIASRTHGFVGADLAALAREAAIRALRRYLPEIDLEQDSIPQEVLDNLRVTSDDFREAQREVFPSAMREVMLEGTNITWSDVGGLAAARQEIREAVELPLTGREKFEELGITSPKGILLYGPPGTGKTLIAKAVATESGANFIPIKGPQLLSKWVGESERAVREIFKKARQVAPSIILFDEMDALTPARGGGDSSHTIESVLNQILTEIDGIEDIRDVIVMGATNRPDIVDPALLRPGRFDRLVYIGEPDEEDRKKILWIHMRSMPIEEGTIEEFISLLEGCEYSCIEKIFGSIGEGKEITVDAIREAASGMPKKEGVGLKRSEIRKLIHDLILRFNQQYPDPARDMIIQTVAARTAGYVGSDLEGLCREAGMLAMREGVTVVSTRHFEAAMEKVRPTMNERLTEYYSRIQQHFKGGLPRQSQPVEYQ</sequence>
<feature type="domain" description="AAA+ ATPase" evidence="5">
    <location>
        <begin position="214"/>
        <end position="350"/>
    </location>
</feature>
<dbReference type="InterPro" id="IPR003960">
    <property type="entry name" value="ATPase_AAA_CS"/>
</dbReference>
<dbReference type="Pfam" id="PF02933">
    <property type="entry name" value="CDC48_2"/>
    <property type="match status" value="1"/>
</dbReference>
<dbReference type="SUPFAM" id="SSF50692">
    <property type="entry name" value="ADC-like"/>
    <property type="match status" value="1"/>
</dbReference>
<dbReference type="FunFam" id="3.40.50.300:FF:000018">
    <property type="entry name" value="Cell division control 48"/>
    <property type="match status" value="1"/>
</dbReference>
<keyword evidence="9" id="KW-1185">Reference proteome</keyword>
<dbReference type="SMART" id="SM01072">
    <property type="entry name" value="CDC48_2"/>
    <property type="match status" value="1"/>
</dbReference>
<dbReference type="AlphaFoldDB" id="A0ABD4TJL9"/>
<dbReference type="FunFam" id="3.40.50.300:FF:000012">
    <property type="entry name" value="Transitional endoplasmic reticulum ATPase"/>
    <property type="match status" value="1"/>
</dbReference>
<comment type="similarity">
    <text evidence="1">Belongs to the AAA ATPase family. CDC48 subfamily.</text>
</comment>
<feature type="domain" description="CDC48" evidence="6">
    <location>
        <begin position="109"/>
        <end position="171"/>
    </location>
</feature>
<dbReference type="InterPro" id="IPR050168">
    <property type="entry name" value="AAA_ATPase_domain"/>
</dbReference>
<comment type="caution">
    <text evidence="8">The sequence shown here is derived from an EMBL/GenBank/DDBJ whole genome shotgun (WGS) entry which is preliminary data.</text>
</comment>
<evidence type="ECO:0000313" key="8">
    <source>
        <dbReference type="EMBL" id="MCQ1538374.1"/>
    </source>
</evidence>
<dbReference type="SMART" id="SM01073">
    <property type="entry name" value="CDC48_N"/>
    <property type="match status" value="1"/>
</dbReference>
<evidence type="ECO:0000256" key="4">
    <source>
        <dbReference type="ARBA" id="ARBA00022840"/>
    </source>
</evidence>
<protein>
    <submittedName>
        <fullName evidence="8">CDC48 family AAA ATPase</fullName>
    </submittedName>
</protein>
<dbReference type="Gene3D" id="3.40.50.300">
    <property type="entry name" value="P-loop containing nucleotide triphosphate hydrolases"/>
    <property type="match status" value="2"/>
</dbReference>